<sequence>QIKFLVLKCLSRQGPTPCTIGIRKPARERLGASKAASEGAISSLHWSVLRSDRDRPWER</sequence>
<dbReference type="EMBL" id="CADCXU010031294">
    <property type="protein sequence ID" value="CAB0017363.1"/>
    <property type="molecule type" value="Genomic_DNA"/>
</dbReference>
<protein>
    <submittedName>
        <fullName evidence="1">Uncharacterized protein</fullName>
    </submittedName>
</protein>
<evidence type="ECO:0000313" key="1">
    <source>
        <dbReference type="EMBL" id="CAB0017363.1"/>
    </source>
</evidence>
<dbReference type="AlphaFoldDB" id="A0A6H5HH42"/>
<gene>
    <name evidence="1" type="ORF">NTEN_LOCUS21381</name>
</gene>
<evidence type="ECO:0000313" key="2">
    <source>
        <dbReference type="Proteomes" id="UP000479000"/>
    </source>
</evidence>
<name>A0A6H5HH42_9HEMI</name>
<feature type="non-terminal residue" evidence="1">
    <location>
        <position position="1"/>
    </location>
</feature>
<organism evidence="1 2">
    <name type="scientific">Nesidiocoris tenuis</name>
    <dbReference type="NCBI Taxonomy" id="355587"/>
    <lineage>
        <taxon>Eukaryota</taxon>
        <taxon>Metazoa</taxon>
        <taxon>Ecdysozoa</taxon>
        <taxon>Arthropoda</taxon>
        <taxon>Hexapoda</taxon>
        <taxon>Insecta</taxon>
        <taxon>Pterygota</taxon>
        <taxon>Neoptera</taxon>
        <taxon>Paraneoptera</taxon>
        <taxon>Hemiptera</taxon>
        <taxon>Heteroptera</taxon>
        <taxon>Panheteroptera</taxon>
        <taxon>Cimicomorpha</taxon>
        <taxon>Miridae</taxon>
        <taxon>Dicyphina</taxon>
        <taxon>Nesidiocoris</taxon>
    </lineage>
</organism>
<reference evidence="1 2" key="1">
    <citation type="submission" date="2020-02" db="EMBL/GenBank/DDBJ databases">
        <authorList>
            <person name="Ferguson B K."/>
        </authorList>
    </citation>
    <scope>NUCLEOTIDE SEQUENCE [LARGE SCALE GENOMIC DNA]</scope>
</reference>
<proteinExistence type="predicted"/>
<dbReference type="Proteomes" id="UP000479000">
    <property type="component" value="Unassembled WGS sequence"/>
</dbReference>
<keyword evidence="2" id="KW-1185">Reference proteome</keyword>
<accession>A0A6H5HH42</accession>